<feature type="signal peptide" evidence="3">
    <location>
        <begin position="1"/>
        <end position="23"/>
    </location>
</feature>
<dbReference type="RefSeq" id="WP_015940793.1">
    <property type="nucleotide sequence ID" value="NC_011831.1"/>
</dbReference>
<keyword evidence="2" id="KW-0472">Membrane</keyword>
<feature type="region of interest" description="Disordered" evidence="1">
    <location>
        <begin position="803"/>
        <end position="854"/>
    </location>
</feature>
<feature type="compositionally biased region" description="Polar residues" evidence="1">
    <location>
        <begin position="694"/>
        <end position="712"/>
    </location>
</feature>
<keyword evidence="3" id="KW-0732">Signal</keyword>
<proteinExistence type="predicted"/>
<protein>
    <submittedName>
        <fullName evidence="5">Poly-gamma-glutamate biosynthesis (Capsule formation)-like protein</fullName>
    </submittedName>
</protein>
<accession>B8GBW7</accession>
<dbReference type="SMART" id="SM00854">
    <property type="entry name" value="PGA_cap"/>
    <property type="match status" value="1"/>
</dbReference>
<dbReference type="InterPro" id="IPR019079">
    <property type="entry name" value="Capsule_synth_CapA"/>
</dbReference>
<dbReference type="PANTHER" id="PTHR33393:SF13">
    <property type="entry name" value="PGA BIOSYNTHESIS PROTEIN CAPA"/>
    <property type="match status" value="1"/>
</dbReference>
<keyword evidence="6" id="KW-1185">Reference proteome</keyword>
<keyword evidence="2" id="KW-0812">Transmembrane</keyword>
<dbReference type="HOGENOM" id="CLU_331966_0_0_0"/>
<dbReference type="STRING" id="326427.Cagg_2046"/>
<dbReference type="OrthoDB" id="135928at2"/>
<evidence type="ECO:0000256" key="2">
    <source>
        <dbReference type="SAM" id="Phobius"/>
    </source>
</evidence>
<evidence type="ECO:0000256" key="1">
    <source>
        <dbReference type="SAM" id="MobiDB-lite"/>
    </source>
</evidence>
<feature type="compositionally biased region" description="Polar residues" evidence="1">
    <location>
        <begin position="623"/>
        <end position="638"/>
    </location>
</feature>
<dbReference type="eggNOG" id="COG2843">
    <property type="taxonomic scope" value="Bacteria"/>
</dbReference>
<gene>
    <name evidence="5" type="ordered locus">Cagg_2046</name>
</gene>
<feature type="chain" id="PRO_5002870313" evidence="3">
    <location>
        <begin position="24"/>
        <end position="862"/>
    </location>
</feature>
<dbReference type="PANTHER" id="PTHR33393">
    <property type="entry name" value="POLYGLUTAMINE SYNTHESIS ACCESSORY PROTEIN RV0574C-RELATED"/>
    <property type="match status" value="1"/>
</dbReference>
<dbReference type="Pfam" id="PF09587">
    <property type="entry name" value="PGA_cap"/>
    <property type="match status" value="1"/>
</dbReference>
<organism evidence="5 6">
    <name type="scientific">Chloroflexus aggregans (strain MD-66 / DSM 9485)</name>
    <dbReference type="NCBI Taxonomy" id="326427"/>
    <lineage>
        <taxon>Bacteria</taxon>
        <taxon>Bacillati</taxon>
        <taxon>Chloroflexota</taxon>
        <taxon>Chloroflexia</taxon>
        <taxon>Chloroflexales</taxon>
        <taxon>Chloroflexineae</taxon>
        <taxon>Chloroflexaceae</taxon>
        <taxon>Chloroflexus</taxon>
    </lineage>
</organism>
<feature type="domain" description="Capsule synthesis protein CapA" evidence="4">
    <location>
        <begin position="45"/>
        <end position="280"/>
    </location>
</feature>
<sequence>MNIRHWLAIVAFLVVIPVRTVTAQSTTASLWALNRCGAGDTVQYTLLAAGAIDPAALAPGGVEIPSYTEAFRPLQPFLAAADLGMAILAGPLAGGTAPAFATALAEHKLLLLGAAHPRLLDLGPSGVTATLQTLSRYGIYQHGAADSRDAPPFLKVTVPHPSAPLTVGFLSATWGLDGNADPRSQINILADVAGVLPSITTAIEQARQQTELVVVMAIWGQPNDPDPTQARLNAARNLIAAGADVVIGSIPGTTATVDWVRAGDREGLLIVSPGDLIGSATSPAFLAYIGVARDTDGAVRVTGFRYLPINPGNGNRGPTPLPDVPNELATLLGDPGRLHAVPSTPPPTKVEVCPAIVLPEAPNIPIPGDFARFYQTFGNDRSHDLINAIALLGLPLGSPRRELTGDCRQEVAVLYTERQRLELHPENDWPYRVQGSHLGTVAFRYSYPNESVIPRTNLDDPATFAHPRFRAFYERYGGLSMFGYPISGALIERDPNTGRDLVVQYFERARFELDPVIPPPENPLWQVRLGLLGREVGSLAMNILCPTSIAPAASSSLPATIPALTPTIADVAQRDGGETLAITALIVLALAFVGTLMVAMYDLYRYAERHPIAGLNRRRGHPATSSDSLSPRTETWQEQLKRFPSWRRPASSSESESREDTAMPTAPKSFLLKWHKGKRDTESATPKRPAWRQPSRSRTNQTQPTESSSAHITDQRPALTNPRSIDTLRQPTNESGSPESSHNRAEREWLDEATSNLFPNRTDHPVDWSDLPPAERERWMQELGPLTETMDTDVPPAERARWQAEIETPTPMDEPDWDHTEPPVSPPANSRATRRLEDTTAEPPQQPPGDDDELLRKLLGIY</sequence>
<dbReference type="Proteomes" id="UP000002508">
    <property type="component" value="Chromosome"/>
</dbReference>
<feature type="transmembrane region" description="Helical" evidence="2">
    <location>
        <begin position="580"/>
        <end position="601"/>
    </location>
</feature>
<evidence type="ECO:0000259" key="4">
    <source>
        <dbReference type="SMART" id="SM00854"/>
    </source>
</evidence>
<name>B8GBW7_CHLAD</name>
<dbReference type="KEGG" id="cag:Cagg_2046"/>
<keyword evidence="2" id="KW-1133">Transmembrane helix</keyword>
<feature type="region of interest" description="Disordered" evidence="1">
    <location>
        <begin position="616"/>
        <end position="747"/>
    </location>
</feature>
<evidence type="ECO:0000313" key="6">
    <source>
        <dbReference type="Proteomes" id="UP000002508"/>
    </source>
</evidence>
<evidence type="ECO:0000313" key="5">
    <source>
        <dbReference type="EMBL" id="ACL24934.1"/>
    </source>
</evidence>
<dbReference type="EMBL" id="CP001337">
    <property type="protein sequence ID" value="ACL24934.1"/>
    <property type="molecule type" value="Genomic_DNA"/>
</dbReference>
<dbReference type="InterPro" id="IPR052169">
    <property type="entry name" value="CW_Biosynth-Accessory"/>
</dbReference>
<feature type="compositionally biased region" description="Polar residues" evidence="1">
    <location>
        <begin position="721"/>
        <end position="740"/>
    </location>
</feature>
<reference evidence="5" key="1">
    <citation type="submission" date="2008-12" db="EMBL/GenBank/DDBJ databases">
        <title>Complete sequence of Chloroflexus aggregans DSM 9485.</title>
        <authorList>
            <consortium name="US DOE Joint Genome Institute"/>
            <person name="Lucas S."/>
            <person name="Copeland A."/>
            <person name="Lapidus A."/>
            <person name="Glavina del Rio T."/>
            <person name="Dalin E."/>
            <person name="Tice H."/>
            <person name="Pitluck S."/>
            <person name="Foster B."/>
            <person name="Larimer F."/>
            <person name="Land M."/>
            <person name="Hauser L."/>
            <person name="Kyrpides N."/>
            <person name="Mikhailova N."/>
            <person name="Bryant D."/>
            <person name="Richardson P."/>
        </authorList>
    </citation>
    <scope>NUCLEOTIDE SEQUENCE</scope>
    <source>
        <strain evidence="5">DSM 9485</strain>
    </source>
</reference>
<evidence type="ECO:0000256" key="3">
    <source>
        <dbReference type="SAM" id="SignalP"/>
    </source>
</evidence>
<dbReference type="AlphaFoldDB" id="B8GBW7"/>